<dbReference type="InterPro" id="IPR018359">
    <property type="entry name" value="Bromodomain_CS"/>
</dbReference>
<dbReference type="PROSITE" id="PS50014">
    <property type="entry name" value="BROMODOMAIN_2"/>
    <property type="match status" value="1"/>
</dbReference>
<dbReference type="CDD" id="cd04369">
    <property type="entry name" value="Bromodomain"/>
    <property type="match status" value="1"/>
</dbReference>
<dbReference type="SUPFAM" id="SSF48403">
    <property type="entry name" value="Ankyrin repeat"/>
    <property type="match status" value="1"/>
</dbReference>
<feature type="compositionally biased region" description="Basic and acidic residues" evidence="6">
    <location>
        <begin position="672"/>
        <end position="700"/>
    </location>
</feature>
<dbReference type="InterPro" id="IPR001487">
    <property type="entry name" value="Bromodomain"/>
</dbReference>
<name>F0VG04_NEOCL</name>
<dbReference type="InterPro" id="IPR036770">
    <property type="entry name" value="Ankyrin_rpt-contain_sf"/>
</dbReference>
<dbReference type="eggNOG" id="KOG1245">
    <property type="taxonomic scope" value="Eukaryota"/>
</dbReference>
<keyword evidence="2 4" id="KW-0040">ANK repeat</keyword>
<dbReference type="SMART" id="SM00297">
    <property type="entry name" value="BROMO"/>
    <property type="match status" value="1"/>
</dbReference>
<dbReference type="PANTHER" id="PTHR24173:SF74">
    <property type="entry name" value="ANKYRIN REPEAT DOMAIN-CONTAINING PROTEIN 16"/>
    <property type="match status" value="1"/>
</dbReference>
<feature type="region of interest" description="Disordered" evidence="6">
    <location>
        <begin position="404"/>
        <end position="426"/>
    </location>
</feature>
<dbReference type="Pfam" id="PF12796">
    <property type="entry name" value="Ank_2"/>
    <property type="match status" value="1"/>
</dbReference>
<feature type="repeat" description="ANK" evidence="4">
    <location>
        <begin position="144"/>
        <end position="176"/>
    </location>
</feature>
<keyword evidence="10" id="KW-1185">Reference proteome</keyword>
<evidence type="ECO:0000313" key="10">
    <source>
        <dbReference type="Proteomes" id="UP000007494"/>
    </source>
</evidence>
<keyword evidence="1" id="KW-0677">Repeat</keyword>
<feature type="repeat" description="ANK" evidence="4">
    <location>
        <begin position="210"/>
        <end position="242"/>
    </location>
</feature>
<dbReference type="Proteomes" id="UP000007494">
    <property type="component" value="Chromosome VIIb"/>
</dbReference>
<evidence type="ECO:0000256" key="5">
    <source>
        <dbReference type="PROSITE-ProRule" id="PRU00035"/>
    </source>
</evidence>
<proteinExistence type="predicted"/>
<dbReference type="SUPFAM" id="SSF47370">
    <property type="entry name" value="Bromodomain"/>
    <property type="match status" value="1"/>
</dbReference>
<evidence type="ECO:0000313" key="8">
    <source>
        <dbReference type="EMBL" id="CBZ52648.1"/>
    </source>
</evidence>
<sequence>MSAAAEAVGGASGLSAAPVAASPSAPGVLSAAVSPGVSLAVSPFFPLFRLARHEPVDAVKEAFEKTFEKHRQELVERHPSLEASALQALQEKLIQDQHLLVDPTSRGTLLFEIAQRSKDEEAVELAKFLVDEKRVLTVAQRDRMQQTCLFYAAREGHVALCRFFIERGCDPNAQDTVGQTCLFYASREGRAACIAEILDRGGNPNLIDINRQSCLFYAARDNRLDAVRVLLEKGADPHVKDTLRKTAWHFAKANNHLAVCSLLKGSGGGGAQTSAAAVGARGPVPVRSCSSISSLSSFSSFSGAAPTSPNAGSAGLATGAETPAASLETPDGAGNGQAGGSGKPAPGVGEAACGEEVPQRKKYRLQFRPLPDECPDLWLNAGNEKLTEFERLFPALSVWRRDAQETGSAAQTSNEGGASVASQGAKEASQNHYDSIRLALLQNAQQAALGTGSPGMDLLGLWQSAASALLSELSKYEGGHIFEKPVDPKTAPGYYDVVTRPMSLSCIKAKIRKSDYAHPQQFLKDVEQVFINCEIYNQQGSWVWSIGKNMQKFFTNQVMITRFQDYVDKYNKIYNVLAECEQENQRAKAARTDGDTSGQPEEPKTEETPNASSLEESGEASAGRSDTVELAPSVESAGAEAKAGEESGDSGEKGEKAMKRENAPSAGASDGEEARSRESRKAEDAETGKSEDERRRDSRRSSAASGKESCGRGEEAKTEEKESKRTEEDGGSAKKEKDENKGKDTANADGRKRRRDEAGEAAT</sequence>
<feature type="compositionally biased region" description="Gly residues" evidence="6">
    <location>
        <begin position="333"/>
        <end position="342"/>
    </location>
</feature>
<dbReference type="OMA" id="CRFFIER"/>
<gene>
    <name evidence="9" type="ORF">BN1204_024360</name>
    <name evidence="8" type="ORF">NCLIV_024360</name>
</gene>
<dbReference type="EMBL" id="FR823389">
    <property type="protein sequence ID" value="CBZ52648.1"/>
    <property type="molecule type" value="Genomic_DNA"/>
</dbReference>
<organism evidence="8 10">
    <name type="scientific">Neospora caninum (strain Liverpool)</name>
    <dbReference type="NCBI Taxonomy" id="572307"/>
    <lineage>
        <taxon>Eukaryota</taxon>
        <taxon>Sar</taxon>
        <taxon>Alveolata</taxon>
        <taxon>Apicomplexa</taxon>
        <taxon>Conoidasida</taxon>
        <taxon>Coccidia</taxon>
        <taxon>Eucoccidiorida</taxon>
        <taxon>Eimeriorina</taxon>
        <taxon>Sarcocystidae</taxon>
        <taxon>Neospora</taxon>
    </lineage>
</organism>
<dbReference type="eggNOG" id="KOG0504">
    <property type="taxonomic scope" value="Eukaryota"/>
</dbReference>
<dbReference type="AlphaFoldDB" id="F0VG04"/>
<dbReference type="PROSITE" id="PS50088">
    <property type="entry name" value="ANK_REPEAT"/>
    <property type="match status" value="2"/>
</dbReference>
<dbReference type="InterPro" id="IPR002110">
    <property type="entry name" value="Ankyrin_rpt"/>
</dbReference>
<keyword evidence="3 5" id="KW-0103">Bromodomain</keyword>
<dbReference type="PROSITE" id="PS00633">
    <property type="entry name" value="BROMODOMAIN_1"/>
    <property type="match status" value="1"/>
</dbReference>
<feature type="compositionally biased region" description="Basic and acidic residues" evidence="6">
    <location>
        <begin position="642"/>
        <end position="662"/>
    </location>
</feature>
<protein>
    <submittedName>
        <fullName evidence="9">Bromodomain-containing protein</fullName>
    </submittedName>
</protein>
<dbReference type="Gene3D" id="1.25.40.20">
    <property type="entry name" value="Ankyrin repeat-containing domain"/>
    <property type="match status" value="1"/>
</dbReference>
<reference evidence="8" key="2">
    <citation type="submission" date="2011-03" db="EMBL/GenBank/DDBJ databases">
        <title>Comparative genomics and transcriptomics of Neospora caninum and Toxoplasma gondii.</title>
        <authorList>
            <person name="Reid A.J."/>
            <person name="Sohal A."/>
            <person name="Harris D."/>
            <person name="Quail M."/>
            <person name="Sanders M."/>
            <person name="Berriman M."/>
            <person name="Wastling J.M."/>
            <person name="Pain A."/>
        </authorList>
    </citation>
    <scope>NUCLEOTIDE SEQUENCE</scope>
    <source>
        <strain evidence="8">Liverpool</strain>
    </source>
</reference>
<evidence type="ECO:0000256" key="6">
    <source>
        <dbReference type="SAM" id="MobiDB-lite"/>
    </source>
</evidence>
<feature type="domain" description="Bromo" evidence="7">
    <location>
        <begin position="474"/>
        <end position="544"/>
    </location>
</feature>
<evidence type="ECO:0000256" key="3">
    <source>
        <dbReference type="ARBA" id="ARBA00023117"/>
    </source>
</evidence>
<dbReference type="PRINTS" id="PR00503">
    <property type="entry name" value="BROMODOMAIN"/>
</dbReference>
<dbReference type="SMART" id="SM00248">
    <property type="entry name" value="ANK"/>
    <property type="match status" value="3"/>
</dbReference>
<feature type="region of interest" description="Disordered" evidence="6">
    <location>
        <begin position="586"/>
        <end position="763"/>
    </location>
</feature>
<dbReference type="GeneID" id="13444893"/>
<dbReference type="OrthoDB" id="331470at2759"/>
<dbReference type="RefSeq" id="XP_003882680.1">
    <property type="nucleotide sequence ID" value="XM_003882631.1"/>
</dbReference>
<feature type="region of interest" description="Disordered" evidence="6">
    <location>
        <begin position="307"/>
        <end position="355"/>
    </location>
</feature>
<dbReference type="EMBL" id="LN714482">
    <property type="protein sequence ID" value="CEL66625.1"/>
    <property type="molecule type" value="Genomic_DNA"/>
</dbReference>
<dbReference type="VEuPathDB" id="ToxoDB:NCLIV_024360"/>
<reference evidence="9" key="4">
    <citation type="journal article" date="2015" name="PLoS ONE">
        <title>Comprehensive Evaluation of Toxoplasma gondii VEG and Neospora caninum LIV Genomes with Tachyzoite Stage Transcriptome and Proteome Defines Novel Transcript Features.</title>
        <authorList>
            <person name="Ramaprasad A."/>
            <person name="Mourier T."/>
            <person name="Naeem R."/>
            <person name="Malas T.B."/>
            <person name="Moussa E."/>
            <person name="Panigrahi A."/>
            <person name="Vermont S.J."/>
            <person name="Otto T.D."/>
            <person name="Wastling J."/>
            <person name="Pain A."/>
        </authorList>
    </citation>
    <scope>NUCLEOTIDE SEQUENCE</scope>
    <source>
        <strain evidence="9">Liverpool</strain>
    </source>
</reference>
<evidence type="ECO:0000256" key="2">
    <source>
        <dbReference type="ARBA" id="ARBA00023043"/>
    </source>
</evidence>
<reference evidence="10" key="3">
    <citation type="journal article" date="2012" name="PLoS Pathog.">
        <title>Comparative genomics of the apicomplexan parasites Toxoplasma gondii and Neospora caninum: Coccidia differing in host range and transmission strategy.</title>
        <authorList>
            <person name="Reid A.J."/>
            <person name="Vermont S.J."/>
            <person name="Cotton J.A."/>
            <person name="Harris D."/>
            <person name="Hill-Cawthorne G.A."/>
            <person name="Konen-Waisman S."/>
            <person name="Latham S.M."/>
            <person name="Mourier T."/>
            <person name="Norton R."/>
            <person name="Quail M.A."/>
            <person name="Sanders M."/>
            <person name="Shanmugam D."/>
            <person name="Sohal A."/>
            <person name="Wasmuth J.D."/>
            <person name="Brunk B."/>
            <person name="Grigg M.E."/>
            <person name="Howard J.C."/>
            <person name="Parkinson J."/>
            <person name="Roos D.S."/>
            <person name="Trees A.J."/>
            <person name="Berriman M."/>
            <person name="Pain A."/>
            <person name="Wastling J.M."/>
        </authorList>
    </citation>
    <scope>NUCLEOTIDE SEQUENCE [LARGE SCALE GENOMIC DNA]</scope>
    <source>
        <strain evidence="10">Liverpool</strain>
    </source>
</reference>
<evidence type="ECO:0000313" key="9">
    <source>
        <dbReference type="EMBL" id="CEL66625.1"/>
    </source>
</evidence>
<dbReference type="InParanoid" id="F0VG04"/>
<evidence type="ECO:0000256" key="1">
    <source>
        <dbReference type="ARBA" id="ARBA00022737"/>
    </source>
</evidence>
<reference evidence="8" key="1">
    <citation type="submission" date="2011-02" db="EMBL/GenBank/DDBJ databases">
        <authorList>
            <person name="Aslett M."/>
        </authorList>
    </citation>
    <scope>NUCLEOTIDE SEQUENCE</scope>
    <source>
        <strain evidence="8">Liverpool</strain>
    </source>
</reference>
<dbReference type="InterPro" id="IPR036427">
    <property type="entry name" value="Bromodomain-like_sf"/>
</dbReference>
<dbReference type="PROSITE" id="PS50297">
    <property type="entry name" value="ANK_REP_REGION"/>
    <property type="match status" value="1"/>
</dbReference>
<feature type="compositionally biased region" description="Basic and acidic residues" evidence="6">
    <location>
        <begin position="709"/>
        <end position="763"/>
    </location>
</feature>
<accession>F0VG04</accession>
<evidence type="ECO:0000259" key="7">
    <source>
        <dbReference type="PROSITE" id="PS50014"/>
    </source>
</evidence>
<feature type="compositionally biased region" description="Low complexity" evidence="6">
    <location>
        <begin position="611"/>
        <end position="625"/>
    </location>
</feature>
<dbReference type="PANTHER" id="PTHR24173">
    <property type="entry name" value="ANKYRIN REPEAT CONTAINING"/>
    <property type="match status" value="1"/>
</dbReference>
<evidence type="ECO:0000256" key="4">
    <source>
        <dbReference type="PROSITE-ProRule" id="PRU00023"/>
    </source>
</evidence>
<feature type="compositionally biased region" description="Polar residues" evidence="6">
    <location>
        <begin position="405"/>
        <end position="426"/>
    </location>
</feature>
<dbReference type="Gene3D" id="1.20.920.10">
    <property type="entry name" value="Bromodomain-like"/>
    <property type="match status" value="1"/>
</dbReference>
<dbReference type="Pfam" id="PF00439">
    <property type="entry name" value="Bromodomain"/>
    <property type="match status" value="1"/>
</dbReference>